<name>F2UND6_SALR5</name>
<organism evidence="3">
    <name type="scientific">Salpingoeca rosetta (strain ATCC 50818 / BSB-021)</name>
    <dbReference type="NCBI Taxonomy" id="946362"/>
    <lineage>
        <taxon>Eukaryota</taxon>
        <taxon>Choanoflagellata</taxon>
        <taxon>Craspedida</taxon>
        <taxon>Salpingoecidae</taxon>
        <taxon>Salpingoeca</taxon>
    </lineage>
</organism>
<dbReference type="InterPro" id="IPR032640">
    <property type="entry name" value="AMPK1_CBM"/>
</dbReference>
<evidence type="ECO:0000259" key="1">
    <source>
        <dbReference type="Pfam" id="PF16561"/>
    </source>
</evidence>
<gene>
    <name evidence="2" type="ORF">PTSG_13266</name>
</gene>
<dbReference type="InterPro" id="IPR013783">
    <property type="entry name" value="Ig-like_fold"/>
</dbReference>
<reference evidence="2" key="1">
    <citation type="submission" date="2009-08" db="EMBL/GenBank/DDBJ databases">
        <title>Annotation of Salpingoeca rosetta.</title>
        <authorList>
            <consortium name="The Broad Institute Genome Sequencing Platform"/>
            <person name="Russ C."/>
            <person name="Cuomo C."/>
            <person name="Burger G."/>
            <person name="Gray M.W."/>
            <person name="Holland P.W.H."/>
            <person name="King N."/>
            <person name="Lang F.B.F."/>
            <person name="Roger A.J."/>
            <person name="Ruiz-Trillo I."/>
            <person name="Young S.K."/>
            <person name="Zeng Q."/>
            <person name="Gargeya S."/>
            <person name="Alvarado L."/>
            <person name="Berlin A."/>
            <person name="Chapman S.B."/>
            <person name="Chen Z."/>
            <person name="Freedman E."/>
            <person name="Gellesch M."/>
            <person name="Goldberg J."/>
            <person name="Griggs A."/>
            <person name="Gujja S."/>
            <person name="Heilman E."/>
            <person name="Heiman D."/>
            <person name="Howarth C."/>
            <person name="Mehta T."/>
            <person name="Neiman D."/>
            <person name="Pearson M."/>
            <person name="Roberts A."/>
            <person name="Saif S."/>
            <person name="Shea T."/>
            <person name="Shenoy N."/>
            <person name="Sisk P."/>
            <person name="Stolte C."/>
            <person name="Sykes S."/>
            <person name="White J."/>
            <person name="Yandava C."/>
            <person name="Haas B."/>
            <person name="Nusbaum C."/>
            <person name="Birren B."/>
        </authorList>
    </citation>
    <scope>NUCLEOTIDE SEQUENCE [LARGE SCALE GENOMIC DNA]</scope>
    <source>
        <strain evidence="2">ATCC 50818</strain>
    </source>
</reference>
<dbReference type="Proteomes" id="UP000007799">
    <property type="component" value="Unassembled WGS sequence"/>
</dbReference>
<dbReference type="Gene3D" id="2.60.40.10">
    <property type="entry name" value="Immunoglobulins"/>
    <property type="match status" value="1"/>
</dbReference>
<dbReference type="AlphaFoldDB" id="F2UND6"/>
<dbReference type="CDD" id="cd02859">
    <property type="entry name" value="E_set_AMPKbeta_like_N"/>
    <property type="match status" value="1"/>
</dbReference>
<dbReference type="RefSeq" id="XP_004989226.1">
    <property type="nucleotide sequence ID" value="XM_004989169.1"/>
</dbReference>
<feature type="domain" description="AMP-activated protein kinase glycogen-binding" evidence="1">
    <location>
        <begin position="47"/>
        <end position="101"/>
    </location>
</feature>
<protein>
    <recommendedName>
        <fullName evidence="1">AMP-activated protein kinase glycogen-binding domain-containing protein</fullName>
    </recommendedName>
</protein>
<evidence type="ECO:0000313" key="2">
    <source>
        <dbReference type="EMBL" id="EGD79141.1"/>
    </source>
</evidence>
<evidence type="ECO:0000313" key="3">
    <source>
        <dbReference type="Proteomes" id="UP000007799"/>
    </source>
</evidence>
<dbReference type="InParanoid" id="F2UND6"/>
<keyword evidence="3" id="KW-1185">Reference proteome</keyword>
<dbReference type="EMBL" id="GL832984">
    <property type="protein sequence ID" value="EGD79141.1"/>
    <property type="molecule type" value="Genomic_DNA"/>
</dbReference>
<dbReference type="Pfam" id="PF16561">
    <property type="entry name" value="AMPK1_CBM"/>
    <property type="match status" value="1"/>
</dbReference>
<dbReference type="KEGG" id="sre:PTSG_13266"/>
<proteinExistence type="predicted"/>
<accession>F2UND6</accession>
<sequence length="137" mass="15087">MSESLSITFTPMRRPPNELTSVQVAIVPAGGLHTNVDSIKRARRHVLKKDTDNQFSTTLKLKYGVYHLLFLVNNQHWSCSGSHSCTRLADNHSINFIEVPTHKPVTFSASDFEDMPLLGESGQGSQSSSCCSCCCIS</sequence>
<dbReference type="GeneID" id="16069770"/>